<gene>
    <name evidence="9" type="primary">LOC106475487</name>
</gene>
<feature type="non-terminal residue" evidence="9">
    <location>
        <position position="1"/>
    </location>
</feature>
<dbReference type="InterPro" id="IPR023561">
    <property type="entry name" value="Carbonic_anhydrase_a-class"/>
</dbReference>
<keyword evidence="3" id="KW-0479">Metal-binding</keyword>
<keyword evidence="8" id="KW-1185">Reference proteome</keyword>
<dbReference type="Gene3D" id="3.10.200.10">
    <property type="entry name" value="Alpha carbonic anhydrase"/>
    <property type="match status" value="1"/>
</dbReference>
<keyword evidence="4" id="KW-0862">Zinc</keyword>
<dbReference type="GeneID" id="106475487"/>
<reference evidence="9" key="1">
    <citation type="submission" date="2025-08" db="UniProtKB">
        <authorList>
            <consortium name="RefSeq"/>
        </authorList>
    </citation>
    <scope>IDENTIFICATION</scope>
    <source>
        <tissue evidence="9">Muscle</tissue>
    </source>
</reference>
<dbReference type="RefSeq" id="XP_013791622.1">
    <property type="nucleotide sequence ID" value="XM_013936168.1"/>
</dbReference>
<dbReference type="EC" id="4.2.1.1" evidence="2"/>
<dbReference type="Pfam" id="PF00194">
    <property type="entry name" value="Carb_anhydrase"/>
    <property type="match status" value="1"/>
</dbReference>
<proteinExistence type="inferred from homology"/>
<dbReference type="PROSITE" id="PS51144">
    <property type="entry name" value="ALPHA_CA_2"/>
    <property type="match status" value="1"/>
</dbReference>
<evidence type="ECO:0000256" key="2">
    <source>
        <dbReference type="ARBA" id="ARBA00012925"/>
    </source>
</evidence>
<dbReference type="InterPro" id="IPR036398">
    <property type="entry name" value="CA_dom_sf"/>
</dbReference>
<evidence type="ECO:0000256" key="5">
    <source>
        <dbReference type="ARBA" id="ARBA00023239"/>
    </source>
</evidence>
<evidence type="ECO:0000313" key="9">
    <source>
        <dbReference type="RefSeq" id="XP_013791622.1"/>
    </source>
</evidence>
<evidence type="ECO:0000256" key="4">
    <source>
        <dbReference type="ARBA" id="ARBA00022833"/>
    </source>
</evidence>
<dbReference type="PANTHER" id="PTHR18952">
    <property type="entry name" value="CARBONIC ANHYDRASE"/>
    <property type="match status" value="1"/>
</dbReference>
<organism evidence="8 9">
    <name type="scientific">Limulus polyphemus</name>
    <name type="common">Atlantic horseshoe crab</name>
    <dbReference type="NCBI Taxonomy" id="6850"/>
    <lineage>
        <taxon>Eukaryota</taxon>
        <taxon>Metazoa</taxon>
        <taxon>Ecdysozoa</taxon>
        <taxon>Arthropoda</taxon>
        <taxon>Chelicerata</taxon>
        <taxon>Merostomata</taxon>
        <taxon>Xiphosura</taxon>
        <taxon>Limulidae</taxon>
        <taxon>Limulus</taxon>
    </lineage>
</organism>
<dbReference type="InterPro" id="IPR001148">
    <property type="entry name" value="CA_dom"/>
</dbReference>
<keyword evidence="5" id="KW-0456">Lyase</keyword>
<feature type="domain" description="Alpha-carbonic anhydrase" evidence="7">
    <location>
        <begin position="1"/>
        <end position="106"/>
    </location>
</feature>
<accession>A0ABM1BZI9</accession>
<feature type="non-terminal residue" evidence="9">
    <location>
        <position position="106"/>
    </location>
</feature>
<name>A0ABM1BZI9_LIMPO</name>
<evidence type="ECO:0000313" key="8">
    <source>
        <dbReference type="Proteomes" id="UP000694941"/>
    </source>
</evidence>
<comment type="catalytic activity">
    <reaction evidence="6">
        <text>hydrogencarbonate + H(+) = CO2 + H2O</text>
        <dbReference type="Rhea" id="RHEA:10748"/>
        <dbReference type="ChEBI" id="CHEBI:15377"/>
        <dbReference type="ChEBI" id="CHEBI:15378"/>
        <dbReference type="ChEBI" id="CHEBI:16526"/>
        <dbReference type="ChEBI" id="CHEBI:17544"/>
        <dbReference type="EC" id="4.2.1.1"/>
    </reaction>
</comment>
<evidence type="ECO:0000259" key="7">
    <source>
        <dbReference type="PROSITE" id="PS51144"/>
    </source>
</evidence>
<dbReference type="SMART" id="SM01057">
    <property type="entry name" value="Carb_anhydrase"/>
    <property type="match status" value="1"/>
</dbReference>
<protein>
    <recommendedName>
        <fullName evidence="2">carbonic anhydrase</fullName>
        <ecNumber evidence="2">4.2.1.1</ecNumber>
    </recommendedName>
</protein>
<evidence type="ECO:0000256" key="1">
    <source>
        <dbReference type="ARBA" id="ARBA00010718"/>
    </source>
</evidence>
<dbReference type="SUPFAM" id="SSF51069">
    <property type="entry name" value="Carbonic anhydrase"/>
    <property type="match status" value="1"/>
</dbReference>
<comment type="similarity">
    <text evidence="1">Belongs to the alpha-carbonic anhydrase family.</text>
</comment>
<dbReference type="PANTHER" id="PTHR18952:SF265">
    <property type="entry name" value="CARBONIC ANHYDRASE"/>
    <property type="match status" value="1"/>
</dbReference>
<evidence type="ECO:0000256" key="3">
    <source>
        <dbReference type="ARBA" id="ARBA00022723"/>
    </source>
</evidence>
<dbReference type="Proteomes" id="UP000694941">
    <property type="component" value="Unplaced"/>
</dbReference>
<evidence type="ECO:0000256" key="6">
    <source>
        <dbReference type="ARBA" id="ARBA00048348"/>
    </source>
</evidence>
<sequence>FNKWAAVSKFCSSNKQSPINIDKTKVKKNRQLGKISFIGYDIPLQSAMIKNNGHTAQVTVTGNQSPAIEAGGLGNMYTFLQLHFHWGKYDSRGSEHTVNGKKYPLE</sequence>